<dbReference type="Proteomes" id="UP000095284">
    <property type="component" value="Unplaced"/>
</dbReference>
<accession>A0A1I7S5I6</accession>
<reference evidence="5" key="1">
    <citation type="submission" date="2016-11" db="UniProtKB">
        <authorList>
            <consortium name="WormBaseParasite"/>
        </authorList>
    </citation>
    <scope>IDENTIFICATION</scope>
</reference>
<evidence type="ECO:0000313" key="3">
    <source>
        <dbReference type="Proteomes" id="UP000095284"/>
    </source>
</evidence>
<gene>
    <name evidence="1" type="ORF">BXYJ_LOCUS12478</name>
</gene>
<dbReference type="SMR" id="A0A1I7S5I6"/>
<dbReference type="Pfam" id="PF13896">
    <property type="entry name" value="Glyco_transf_49"/>
    <property type="match status" value="1"/>
</dbReference>
<reference evidence="2" key="2">
    <citation type="submission" date="2020-08" db="EMBL/GenBank/DDBJ databases">
        <authorList>
            <person name="Kikuchi T."/>
        </authorList>
    </citation>
    <scope>NUCLEOTIDE SEQUENCE</scope>
    <source>
        <strain evidence="1">Ka4C1</strain>
    </source>
</reference>
<dbReference type="Proteomes" id="UP000582659">
    <property type="component" value="Unassembled WGS sequence"/>
</dbReference>
<dbReference type="WBParaSite" id="BXY_0827100.1">
    <property type="protein sequence ID" value="BXY_0827100.1"/>
    <property type="gene ID" value="BXY_0827100"/>
</dbReference>
<keyword evidence="4" id="KW-1185">Reference proteome</keyword>
<dbReference type="OrthoDB" id="9974378at2759"/>
<organism evidence="3 5">
    <name type="scientific">Bursaphelenchus xylophilus</name>
    <name type="common">Pinewood nematode worm</name>
    <name type="synonym">Aphelenchoides xylophilus</name>
    <dbReference type="NCBI Taxonomy" id="6326"/>
    <lineage>
        <taxon>Eukaryota</taxon>
        <taxon>Metazoa</taxon>
        <taxon>Ecdysozoa</taxon>
        <taxon>Nematoda</taxon>
        <taxon>Chromadorea</taxon>
        <taxon>Rhabditida</taxon>
        <taxon>Tylenchina</taxon>
        <taxon>Tylenchomorpha</taxon>
        <taxon>Aphelenchoidea</taxon>
        <taxon>Aphelenchoididae</taxon>
        <taxon>Bursaphelenchus</taxon>
    </lineage>
</organism>
<proteinExistence type="predicted"/>
<dbReference type="Proteomes" id="UP000659654">
    <property type="component" value="Unassembled WGS sequence"/>
</dbReference>
<protein>
    <submittedName>
        <fullName evidence="1">(pine wood nematode) hypothetical protein</fullName>
    </submittedName>
</protein>
<evidence type="ECO:0000313" key="1">
    <source>
        <dbReference type="EMBL" id="CAD5232387.1"/>
    </source>
</evidence>
<dbReference type="PANTHER" id="PTHR47411:SF3">
    <property type="entry name" value="I-BETA-1,3-N-ACETYLGLUCOSAMINYLTRANSFERASE"/>
    <property type="match status" value="1"/>
</dbReference>
<dbReference type="PANTHER" id="PTHR47411">
    <property type="entry name" value="B3GNT1, BETA-1,3-N-ACETYLGUCOSAMINYLTRANSFERASE 1, HOMOLOG"/>
    <property type="match status" value="1"/>
</dbReference>
<evidence type="ECO:0000313" key="5">
    <source>
        <dbReference type="WBParaSite" id="BXY_0827100.1"/>
    </source>
</evidence>
<name>A0A1I7S5I6_BURXY</name>
<evidence type="ECO:0000313" key="4">
    <source>
        <dbReference type="Proteomes" id="UP000659654"/>
    </source>
</evidence>
<dbReference type="eggNOG" id="KOG3765">
    <property type="taxonomic scope" value="Eukaryota"/>
</dbReference>
<sequence length="398" mass="46480">MTIILNYYLIRHIKRLDKKVDEITTQNALILSSYEYEGEFCVIRDYWDPDIKAFPRTSITLTTHAAVEFADFIDEHEKTWTGPISVAIMVPNPMYTYNASGQHDFGTEQSVNYAFSYALAKLELLQAKKANRISLNLMYKKDDKCHETLKVPLVRLKENPEFIRDSFNLVRRFAGYPANYLRNLARYGSKTNLIFATEIENFPSDDFEEKMRPLANELLVHSNRKSLLLIREFEVTLGVEIPKNRTILRKFYNDGFVIESYTMRRPSMNHKLPYLKEWLETAQTKIVPFKVIPYQGNDWEPAFVTYRKALPKSPVDISDVHQDSRFQVEEACRAGFDFVIVNDLFTVHAGFRKTADRMIEGARNDTLREMLTSYKKFQARLDQQYPNTKPKCPERPSS</sequence>
<dbReference type="EMBL" id="CAJFCV020000005">
    <property type="protein sequence ID" value="CAG9124748.1"/>
    <property type="molecule type" value="Genomic_DNA"/>
</dbReference>
<dbReference type="EMBL" id="CAJFDI010000005">
    <property type="protein sequence ID" value="CAD5232387.1"/>
    <property type="molecule type" value="Genomic_DNA"/>
</dbReference>
<evidence type="ECO:0000313" key="2">
    <source>
        <dbReference type="EMBL" id="CAG9124748.1"/>
    </source>
</evidence>
<dbReference type="AlphaFoldDB" id="A0A1I7S5I6"/>